<feature type="transmembrane region" description="Helical" evidence="2">
    <location>
        <begin position="181"/>
        <end position="200"/>
    </location>
</feature>
<dbReference type="EMBL" id="CAADRA010005890">
    <property type="protein sequence ID" value="VFT93138.1"/>
    <property type="molecule type" value="Genomic_DNA"/>
</dbReference>
<evidence type="ECO:0000313" key="3">
    <source>
        <dbReference type="EMBL" id="KAF0692550.1"/>
    </source>
</evidence>
<keyword evidence="2" id="KW-0472">Membrane</keyword>
<dbReference type="Proteomes" id="UP000332933">
    <property type="component" value="Unassembled WGS sequence"/>
</dbReference>
<feature type="transmembrane region" description="Helical" evidence="2">
    <location>
        <begin position="337"/>
        <end position="356"/>
    </location>
</feature>
<keyword evidence="2" id="KW-1133">Transmembrane helix</keyword>
<feature type="transmembrane region" description="Helical" evidence="2">
    <location>
        <begin position="400"/>
        <end position="427"/>
    </location>
</feature>
<keyword evidence="2" id="KW-0812">Transmembrane</keyword>
<evidence type="ECO:0000256" key="1">
    <source>
        <dbReference type="ARBA" id="ARBA00010199"/>
    </source>
</evidence>
<reference evidence="3" key="2">
    <citation type="submission" date="2019-06" db="EMBL/GenBank/DDBJ databases">
        <title>Genomics analysis of Aphanomyces spp. identifies a new class of oomycete effector associated with host adaptation.</title>
        <authorList>
            <person name="Gaulin E."/>
        </authorList>
    </citation>
    <scope>NUCLEOTIDE SEQUENCE</scope>
    <source>
        <strain evidence="3">CBS 578.67</strain>
    </source>
</reference>
<organism evidence="4 5">
    <name type="scientific">Aphanomyces stellatus</name>
    <dbReference type="NCBI Taxonomy" id="120398"/>
    <lineage>
        <taxon>Eukaryota</taxon>
        <taxon>Sar</taxon>
        <taxon>Stramenopiles</taxon>
        <taxon>Oomycota</taxon>
        <taxon>Saprolegniomycetes</taxon>
        <taxon>Saprolegniales</taxon>
        <taxon>Verrucalvaceae</taxon>
        <taxon>Aphanomyces</taxon>
    </lineage>
</organism>
<dbReference type="Pfam" id="PF01554">
    <property type="entry name" value="MatE"/>
    <property type="match status" value="2"/>
</dbReference>
<feature type="transmembrane region" description="Helical" evidence="2">
    <location>
        <begin position="206"/>
        <end position="232"/>
    </location>
</feature>
<dbReference type="PANTHER" id="PTHR11206">
    <property type="entry name" value="MULTIDRUG RESISTANCE PROTEIN"/>
    <property type="match status" value="1"/>
</dbReference>
<dbReference type="GO" id="GO:0042910">
    <property type="term" value="F:xenobiotic transmembrane transporter activity"/>
    <property type="evidence" value="ECO:0007669"/>
    <property type="project" value="InterPro"/>
</dbReference>
<evidence type="ECO:0000256" key="2">
    <source>
        <dbReference type="SAM" id="Phobius"/>
    </source>
</evidence>
<comment type="similarity">
    <text evidence="1">Belongs to the multi antimicrobial extrusion (MATE) (TC 2.A.66.1) family.</text>
</comment>
<dbReference type="OrthoDB" id="2126698at2759"/>
<dbReference type="GO" id="GO:0016020">
    <property type="term" value="C:membrane"/>
    <property type="evidence" value="ECO:0007669"/>
    <property type="project" value="InterPro"/>
</dbReference>
<protein>
    <submittedName>
        <fullName evidence="4">Aste57867_16362 protein</fullName>
    </submittedName>
</protein>
<feature type="transmembrane region" description="Helical" evidence="2">
    <location>
        <begin position="295"/>
        <end position="316"/>
    </location>
</feature>
<reference evidence="4 5" key="1">
    <citation type="submission" date="2019-03" db="EMBL/GenBank/DDBJ databases">
        <authorList>
            <person name="Gaulin E."/>
            <person name="Dumas B."/>
        </authorList>
    </citation>
    <scope>NUCLEOTIDE SEQUENCE [LARGE SCALE GENOMIC DNA]</scope>
    <source>
        <strain evidence="4">CBS 568.67</strain>
    </source>
</reference>
<feature type="transmembrane region" description="Helical" evidence="2">
    <location>
        <begin position="74"/>
        <end position="95"/>
    </location>
</feature>
<feature type="transmembrane region" description="Helical" evidence="2">
    <location>
        <begin position="107"/>
        <end position="130"/>
    </location>
</feature>
<proteinExistence type="inferred from homology"/>
<dbReference type="AlphaFoldDB" id="A0A485L631"/>
<accession>A0A485L631</accession>
<dbReference type="InterPro" id="IPR002528">
    <property type="entry name" value="MATE_fam"/>
</dbReference>
<feature type="transmembrane region" description="Helical" evidence="2">
    <location>
        <begin position="150"/>
        <end position="169"/>
    </location>
</feature>
<feature type="transmembrane region" description="Helical" evidence="2">
    <location>
        <begin position="253"/>
        <end position="275"/>
    </location>
</feature>
<feature type="transmembrane region" description="Helical" evidence="2">
    <location>
        <begin position="32"/>
        <end position="54"/>
    </location>
</feature>
<gene>
    <name evidence="4" type="primary">Aste57867_16362</name>
    <name evidence="3" type="ORF">As57867_016305</name>
    <name evidence="4" type="ORF">ASTE57867_16362</name>
</gene>
<dbReference type="GO" id="GO:0015297">
    <property type="term" value="F:antiporter activity"/>
    <property type="evidence" value="ECO:0007669"/>
    <property type="project" value="InterPro"/>
</dbReference>
<evidence type="ECO:0000313" key="4">
    <source>
        <dbReference type="EMBL" id="VFT93138.1"/>
    </source>
</evidence>
<dbReference type="EMBL" id="VJMH01005869">
    <property type="protein sequence ID" value="KAF0692550.1"/>
    <property type="molecule type" value="Genomic_DNA"/>
</dbReference>
<name>A0A485L631_9STRA</name>
<feature type="transmembrane region" description="Helical" evidence="2">
    <location>
        <begin position="368"/>
        <end position="388"/>
    </location>
</feature>
<keyword evidence="5" id="KW-1185">Reference proteome</keyword>
<sequence length="474" mass="50826">MKPTYEPLYNADRARDSPPPSILAELKKHMRLAGPLMFTHLMDYLPGATNVLLVSWMDTPDADIYVNAATLSTMYLNFTSIALGMGLCTALGTLCSQAHGAGKTKQFNSYVQSASLGLLLTLVPMCLLNWNADVVLVLMGHDRATVAKAAAFTRLSTVGLPCFFAFEIVRKLLQAHSLVDAVALFSLASNGIHLGLGYYLTQHTGWSFYGAALARSIANVTLVLFLVPYFCIFPHHKAWGLHWDWGLAKAHLVEFYTLGAPGVVMFWVEFGSFGAMTLLAKLLPHPTLQTHVNTILSHLLSSLYVVYFGIASATMVRVGNELGANRPAHAQFVMRTSFLLVIVCAVVVVVAVATTRHAIAASFYHDPAVVHAATTALLYTLPILFLSAMNTNAQGVYRGLGLPAVGALVNVVAVYCVGLPMAAAIGLDWCPGLAGLWAGFTTGPTTSSVVFAVLLTRIDWRALADAAAARSSAP</sequence>
<feature type="transmembrane region" description="Helical" evidence="2">
    <location>
        <begin position="433"/>
        <end position="455"/>
    </location>
</feature>
<evidence type="ECO:0000313" key="5">
    <source>
        <dbReference type="Proteomes" id="UP000332933"/>
    </source>
</evidence>
<dbReference type="NCBIfam" id="TIGR00797">
    <property type="entry name" value="matE"/>
    <property type="match status" value="1"/>
</dbReference>